<evidence type="ECO:0000313" key="2">
    <source>
        <dbReference type="EMBL" id="GBG27167.1"/>
    </source>
</evidence>
<name>A0A2R5G801_9STRA</name>
<dbReference type="AlphaFoldDB" id="A0A2R5G801"/>
<protein>
    <submittedName>
        <fullName evidence="2">Uncharacterized protein</fullName>
    </submittedName>
</protein>
<gene>
    <name evidence="2" type="ORF">FCC1311_033902</name>
</gene>
<dbReference type="InParanoid" id="A0A2R5G801"/>
<accession>A0A2R5G801</accession>
<dbReference type="Proteomes" id="UP000241890">
    <property type="component" value="Unassembled WGS sequence"/>
</dbReference>
<feature type="region of interest" description="Disordered" evidence="1">
    <location>
        <begin position="1"/>
        <end position="34"/>
    </location>
</feature>
<keyword evidence="3" id="KW-1185">Reference proteome</keyword>
<sequence length="107" mass="12186">MDAMGVLRLSKRIRGANNRVSKPSPRHLSPRQQSDVRTYADYEWTNRCSLDLNDTNKSCAKRSTSSIGITFSYGRTDTSGHESRPKFYAYDADDKNTDHEPYYSPSS</sequence>
<evidence type="ECO:0000313" key="3">
    <source>
        <dbReference type="Proteomes" id="UP000241890"/>
    </source>
</evidence>
<feature type="region of interest" description="Disordered" evidence="1">
    <location>
        <begin position="73"/>
        <end position="107"/>
    </location>
</feature>
<feature type="compositionally biased region" description="Basic and acidic residues" evidence="1">
    <location>
        <begin position="92"/>
        <end position="101"/>
    </location>
</feature>
<comment type="caution">
    <text evidence="2">The sequence shown here is derived from an EMBL/GenBank/DDBJ whole genome shotgun (WGS) entry which is preliminary data.</text>
</comment>
<proteinExistence type="predicted"/>
<reference evidence="2 3" key="1">
    <citation type="submission" date="2017-12" db="EMBL/GenBank/DDBJ databases">
        <title>Sequencing, de novo assembly and annotation of complete genome of a new Thraustochytrid species, strain FCC1311.</title>
        <authorList>
            <person name="Sedici K."/>
            <person name="Godart F."/>
            <person name="Aiese Cigliano R."/>
            <person name="Sanseverino W."/>
            <person name="Barakat M."/>
            <person name="Ortet P."/>
            <person name="Marechal E."/>
            <person name="Cagnac O."/>
            <person name="Amato A."/>
        </authorList>
    </citation>
    <scope>NUCLEOTIDE SEQUENCE [LARGE SCALE GENOMIC DNA]</scope>
</reference>
<evidence type="ECO:0000256" key="1">
    <source>
        <dbReference type="SAM" id="MobiDB-lite"/>
    </source>
</evidence>
<organism evidence="2 3">
    <name type="scientific">Hondaea fermentalgiana</name>
    <dbReference type="NCBI Taxonomy" id="2315210"/>
    <lineage>
        <taxon>Eukaryota</taxon>
        <taxon>Sar</taxon>
        <taxon>Stramenopiles</taxon>
        <taxon>Bigyra</taxon>
        <taxon>Labyrinthulomycetes</taxon>
        <taxon>Thraustochytrida</taxon>
        <taxon>Thraustochytriidae</taxon>
        <taxon>Hondaea</taxon>
    </lineage>
</organism>
<dbReference type="EMBL" id="BEYU01000028">
    <property type="protein sequence ID" value="GBG27167.1"/>
    <property type="molecule type" value="Genomic_DNA"/>
</dbReference>